<keyword evidence="3" id="KW-1185">Reference proteome</keyword>
<accession>E4XJ77</accession>
<dbReference type="EMBL" id="FN653058">
    <property type="protein sequence ID" value="CBY10520.1"/>
    <property type="molecule type" value="Genomic_DNA"/>
</dbReference>
<evidence type="ECO:0000256" key="1">
    <source>
        <dbReference type="SAM" id="SignalP"/>
    </source>
</evidence>
<dbReference type="InterPro" id="IPR000884">
    <property type="entry name" value="TSP1_rpt"/>
</dbReference>
<keyword evidence="1" id="KW-0732">Signal</keyword>
<protein>
    <submittedName>
        <fullName evidence="2">Uncharacterized protein</fullName>
    </submittedName>
</protein>
<dbReference type="SMART" id="SM00209">
    <property type="entry name" value="TSP1"/>
    <property type="match status" value="2"/>
</dbReference>
<evidence type="ECO:0000313" key="3">
    <source>
        <dbReference type="Proteomes" id="UP000001307"/>
    </source>
</evidence>
<dbReference type="Pfam" id="PF00090">
    <property type="entry name" value="TSP_1"/>
    <property type="match status" value="2"/>
</dbReference>
<gene>
    <name evidence="2" type="ORF">GSOID_T00012661001</name>
</gene>
<feature type="chain" id="PRO_5003190357" evidence="1">
    <location>
        <begin position="18"/>
        <end position="278"/>
    </location>
</feature>
<organism evidence="2">
    <name type="scientific">Oikopleura dioica</name>
    <name type="common">Tunicate</name>
    <dbReference type="NCBI Taxonomy" id="34765"/>
    <lineage>
        <taxon>Eukaryota</taxon>
        <taxon>Metazoa</taxon>
        <taxon>Chordata</taxon>
        <taxon>Tunicata</taxon>
        <taxon>Appendicularia</taxon>
        <taxon>Copelata</taxon>
        <taxon>Oikopleuridae</taxon>
        <taxon>Oikopleura</taxon>
    </lineage>
</organism>
<dbReference type="SUPFAM" id="SSF82895">
    <property type="entry name" value="TSP-1 type 1 repeat"/>
    <property type="match status" value="1"/>
</dbReference>
<sequence length="278" mass="30214">MKIFNLTFLSAAAAVSEQPVFNPIQQGQQVAVTQSRYLPNPIITDEGQTETCQPHESSSCSKTCGEGTQTRTYICQQSYMGEMMAKPTFKTEIVRCNISPCPTPVVPQCKWSPWTESACSATCGGGIRVITRSCLGEGQMTMKTESEQIRCNVFDCVPPTRTYPPCSGSNCYNPCVGTNCQQPCTGSYCGGTTFVQPPAPQPCTGYGCERTIIGPQPCYGSRCQTYQPPRQPCTSYGCRTVQPPPQPCTSYGCRTVTSGSYGCNNYRCRTSGGQYYGK</sequence>
<dbReference type="PROSITE" id="PS50092">
    <property type="entry name" value="TSP1"/>
    <property type="match status" value="2"/>
</dbReference>
<dbReference type="InterPro" id="IPR036383">
    <property type="entry name" value="TSP1_rpt_sf"/>
</dbReference>
<evidence type="ECO:0000313" key="2">
    <source>
        <dbReference type="EMBL" id="CBY10520.1"/>
    </source>
</evidence>
<dbReference type="Proteomes" id="UP000001307">
    <property type="component" value="Unassembled WGS sequence"/>
</dbReference>
<dbReference type="AlphaFoldDB" id="E4XJ77"/>
<dbReference type="Gene3D" id="2.20.100.10">
    <property type="entry name" value="Thrombospondin type-1 (TSP1) repeat"/>
    <property type="match status" value="1"/>
</dbReference>
<dbReference type="OrthoDB" id="9988752at2759"/>
<proteinExistence type="predicted"/>
<reference evidence="2" key="1">
    <citation type="journal article" date="2010" name="Science">
        <title>Plasticity of animal genome architecture unmasked by rapid evolution of a pelagic tunicate.</title>
        <authorList>
            <person name="Denoeud F."/>
            <person name="Henriet S."/>
            <person name="Mungpakdee S."/>
            <person name="Aury J.M."/>
            <person name="Da Silva C."/>
            <person name="Brinkmann H."/>
            <person name="Mikhaleva J."/>
            <person name="Olsen L.C."/>
            <person name="Jubin C."/>
            <person name="Canestro C."/>
            <person name="Bouquet J.M."/>
            <person name="Danks G."/>
            <person name="Poulain J."/>
            <person name="Campsteijn C."/>
            <person name="Adamski M."/>
            <person name="Cross I."/>
            <person name="Yadetie F."/>
            <person name="Muffato M."/>
            <person name="Louis A."/>
            <person name="Butcher S."/>
            <person name="Tsagkogeorga G."/>
            <person name="Konrad A."/>
            <person name="Singh S."/>
            <person name="Jensen M.F."/>
            <person name="Cong E.H."/>
            <person name="Eikeseth-Otteraa H."/>
            <person name="Noel B."/>
            <person name="Anthouard V."/>
            <person name="Porcel B.M."/>
            <person name="Kachouri-Lafond R."/>
            <person name="Nishino A."/>
            <person name="Ugolini M."/>
            <person name="Chourrout P."/>
            <person name="Nishida H."/>
            <person name="Aasland R."/>
            <person name="Huzurbazar S."/>
            <person name="Westhof E."/>
            <person name="Delsuc F."/>
            <person name="Lehrach H."/>
            <person name="Reinhardt R."/>
            <person name="Weissenbach J."/>
            <person name="Roy S.W."/>
            <person name="Artiguenave F."/>
            <person name="Postlethwait J.H."/>
            <person name="Manak J.R."/>
            <person name="Thompson E.M."/>
            <person name="Jaillon O."/>
            <person name="Du Pasquier L."/>
            <person name="Boudinot P."/>
            <person name="Liberles D.A."/>
            <person name="Volff J.N."/>
            <person name="Philippe H."/>
            <person name="Lenhard B."/>
            <person name="Roest Crollius H."/>
            <person name="Wincker P."/>
            <person name="Chourrout D."/>
        </authorList>
    </citation>
    <scope>NUCLEOTIDE SEQUENCE [LARGE SCALE GENOMIC DNA]</scope>
</reference>
<feature type="signal peptide" evidence="1">
    <location>
        <begin position="1"/>
        <end position="17"/>
    </location>
</feature>
<name>E4XJ77_OIKDI</name>
<dbReference type="InParanoid" id="E4XJ77"/>